<dbReference type="Gene3D" id="3.30.2130.10">
    <property type="entry name" value="VC0802-like"/>
    <property type="match status" value="1"/>
</dbReference>
<dbReference type="OrthoDB" id="517867at2"/>
<dbReference type="STRING" id="645990.SAMN00120144_3171"/>
<evidence type="ECO:0000313" key="3">
    <source>
        <dbReference type="Proteomes" id="UP000192266"/>
    </source>
</evidence>
<name>A0A1W1UVP9_9BACT</name>
<dbReference type="InterPro" id="IPR018717">
    <property type="entry name" value="DUF2241"/>
</dbReference>
<protein>
    <submittedName>
        <fullName evidence="2">Amino acid-binding ACT domain protein</fullName>
    </submittedName>
</protein>
<dbReference type="RefSeq" id="WP_084443806.1">
    <property type="nucleotide sequence ID" value="NZ_FWWW01000042.1"/>
</dbReference>
<dbReference type="PANTHER" id="PTHR39199">
    <property type="entry name" value="BLR5128 PROTEIN"/>
    <property type="match status" value="1"/>
</dbReference>
<gene>
    <name evidence="2" type="ORF">SAMN00120144_3171</name>
</gene>
<sequence length="131" mass="14136">MTGEQNLDQLLRGMQPVLLPDEYVFCTLPPGEPLPAELTPVGTFREAEGLTAIVPKATAEQTGLPYSYPCCMITLNVHSSLEAVGFLARITGALAAHGISVNAVSAFYHDHLFVPTDRAEEAMRVLHELSS</sequence>
<organism evidence="2 3">
    <name type="scientific">Hymenobacter roseosalivarius DSM 11622</name>
    <dbReference type="NCBI Taxonomy" id="645990"/>
    <lineage>
        <taxon>Bacteria</taxon>
        <taxon>Pseudomonadati</taxon>
        <taxon>Bacteroidota</taxon>
        <taxon>Cytophagia</taxon>
        <taxon>Cytophagales</taxon>
        <taxon>Hymenobacteraceae</taxon>
        <taxon>Hymenobacter</taxon>
    </lineage>
</organism>
<feature type="domain" description="DUF2241" evidence="1">
    <location>
        <begin position="2"/>
        <end position="70"/>
    </location>
</feature>
<reference evidence="2 3" key="1">
    <citation type="submission" date="2017-04" db="EMBL/GenBank/DDBJ databases">
        <authorList>
            <person name="Afonso C.L."/>
            <person name="Miller P.J."/>
            <person name="Scott M.A."/>
            <person name="Spackman E."/>
            <person name="Goraichik I."/>
            <person name="Dimitrov K.M."/>
            <person name="Suarez D.L."/>
            <person name="Swayne D.E."/>
        </authorList>
    </citation>
    <scope>NUCLEOTIDE SEQUENCE [LARGE SCALE GENOMIC DNA]</scope>
    <source>
        <strain evidence="2 3">DSM 11622</strain>
    </source>
</reference>
<evidence type="ECO:0000259" key="1">
    <source>
        <dbReference type="Pfam" id="PF10000"/>
    </source>
</evidence>
<dbReference type="AlphaFoldDB" id="A0A1W1UVP9"/>
<evidence type="ECO:0000313" key="2">
    <source>
        <dbReference type="EMBL" id="SMB85106.1"/>
    </source>
</evidence>
<accession>A0A1W1UVP9</accession>
<dbReference type="Pfam" id="PF10000">
    <property type="entry name" value="ACT_3"/>
    <property type="match status" value="1"/>
</dbReference>
<dbReference type="SUPFAM" id="SSF55021">
    <property type="entry name" value="ACT-like"/>
    <property type="match status" value="2"/>
</dbReference>
<dbReference type="EMBL" id="FWWW01000042">
    <property type="protein sequence ID" value="SMB85106.1"/>
    <property type="molecule type" value="Genomic_DNA"/>
</dbReference>
<dbReference type="Proteomes" id="UP000192266">
    <property type="component" value="Unassembled WGS sequence"/>
</dbReference>
<dbReference type="PANTHER" id="PTHR39199:SF1">
    <property type="entry name" value="BLR5128 PROTEIN"/>
    <property type="match status" value="1"/>
</dbReference>
<proteinExistence type="predicted"/>
<keyword evidence="3" id="KW-1185">Reference proteome</keyword>
<dbReference type="InterPro" id="IPR045865">
    <property type="entry name" value="ACT-like_dom_sf"/>
</dbReference>